<proteinExistence type="predicted"/>
<evidence type="ECO:0000313" key="1">
    <source>
        <dbReference type="EMBL" id="MBK9718129.1"/>
    </source>
</evidence>
<name>A0A9D7SBF0_9BACT</name>
<dbReference type="AlphaFoldDB" id="A0A9D7SBF0"/>
<accession>A0A9D7SBF0</accession>
<dbReference type="EMBL" id="JADKFW010000007">
    <property type="protein sequence ID" value="MBK9718129.1"/>
    <property type="molecule type" value="Genomic_DNA"/>
</dbReference>
<evidence type="ECO:0000313" key="2">
    <source>
        <dbReference type="Proteomes" id="UP000808349"/>
    </source>
</evidence>
<reference evidence="1 2" key="1">
    <citation type="submission" date="2020-10" db="EMBL/GenBank/DDBJ databases">
        <title>Connecting structure to function with the recovery of over 1000 high-quality activated sludge metagenome-assembled genomes encoding full-length rRNA genes using long-read sequencing.</title>
        <authorList>
            <person name="Singleton C.M."/>
            <person name="Petriglieri F."/>
            <person name="Kristensen J.M."/>
            <person name="Kirkegaard R.H."/>
            <person name="Michaelsen T.Y."/>
            <person name="Andersen M.H."/>
            <person name="Karst S.M."/>
            <person name="Dueholm M.S."/>
            <person name="Nielsen P.H."/>
            <person name="Albertsen M."/>
        </authorList>
    </citation>
    <scope>NUCLEOTIDE SEQUENCE [LARGE SCALE GENOMIC DNA]</scope>
    <source>
        <strain evidence="1">Ribe_18-Q3-R11-54_BAT3C.373</strain>
    </source>
</reference>
<sequence>MPRRKIHAHFTEYSDYLVYASRFDFKVPYEYEGFYVARCMSINKDCAAIYILSLAAVASGKPFARQFCELIASICNACAAECDRFSNLESANLTAADCRRYALESRKMIFV</sequence>
<organism evidence="1 2">
    <name type="scientific">Candidatus Defluviibacterium haderslevense</name>
    <dbReference type="NCBI Taxonomy" id="2981993"/>
    <lineage>
        <taxon>Bacteria</taxon>
        <taxon>Pseudomonadati</taxon>
        <taxon>Bacteroidota</taxon>
        <taxon>Saprospiria</taxon>
        <taxon>Saprospirales</taxon>
        <taxon>Saprospiraceae</taxon>
        <taxon>Candidatus Defluviibacterium</taxon>
    </lineage>
</organism>
<dbReference type="Gene3D" id="1.20.1270.360">
    <property type="match status" value="1"/>
</dbReference>
<dbReference type="Proteomes" id="UP000808349">
    <property type="component" value="Unassembled WGS sequence"/>
</dbReference>
<dbReference type="InterPro" id="IPR005560">
    <property type="entry name" value="Csp_YhjQ"/>
</dbReference>
<dbReference type="Pfam" id="PF03860">
    <property type="entry name" value="Csp"/>
    <property type="match status" value="1"/>
</dbReference>
<protein>
    <submittedName>
        <fullName evidence="1">Uncharacterized protein</fullName>
    </submittedName>
</protein>
<comment type="caution">
    <text evidence="1">The sequence shown here is derived from an EMBL/GenBank/DDBJ whole genome shotgun (WGS) entry which is preliminary data.</text>
</comment>
<gene>
    <name evidence="1" type="ORF">IPO85_11570</name>
</gene>